<dbReference type="PROSITE" id="PS51819">
    <property type="entry name" value="VOC"/>
    <property type="match status" value="1"/>
</dbReference>
<dbReference type="PANTHER" id="PTHR21366:SF14">
    <property type="entry name" value="GLYOXALASE DOMAIN-CONTAINING PROTEIN 5"/>
    <property type="match status" value="1"/>
</dbReference>
<proteinExistence type="predicted"/>
<dbReference type="InterPro" id="IPR004360">
    <property type="entry name" value="Glyas_Fos-R_dOase_dom"/>
</dbReference>
<dbReference type="KEGG" id="pxn:HU772_012760"/>
<dbReference type="Proteomes" id="UP000633418">
    <property type="component" value="Chromosome"/>
</dbReference>
<keyword evidence="3" id="KW-1185">Reference proteome</keyword>
<dbReference type="RefSeq" id="WP_186659399.1">
    <property type="nucleotide sequence ID" value="NZ_CP077095.1"/>
</dbReference>
<dbReference type="AlphaFoldDB" id="A0A9E6TVA7"/>
<accession>A0A9E6TVA7</accession>
<protein>
    <submittedName>
        <fullName evidence="2">VOC family protein</fullName>
    </submittedName>
</protein>
<dbReference type="SUPFAM" id="SSF54593">
    <property type="entry name" value="Glyoxalase/Bleomycin resistance protein/Dihydroxybiphenyl dioxygenase"/>
    <property type="match status" value="1"/>
</dbReference>
<organism evidence="2 3">
    <name type="scientific">Pseudomonas xantholysinigenes</name>
    <dbReference type="NCBI Taxonomy" id="2745490"/>
    <lineage>
        <taxon>Bacteria</taxon>
        <taxon>Pseudomonadati</taxon>
        <taxon>Pseudomonadota</taxon>
        <taxon>Gammaproteobacteria</taxon>
        <taxon>Pseudomonadales</taxon>
        <taxon>Pseudomonadaceae</taxon>
        <taxon>Pseudomonas</taxon>
    </lineage>
</organism>
<dbReference type="EMBL" id="CP077095">
    <property type="protein sequence ID" value="QXI36234.1"/>
    <property type="molecule type" value="Genomic_DNA"/>
</dbReference>
<reference evidence="2 3" key="2">
    <citation type="journal article" date="2021" name="Microorganisms">
        <title>The Ever-Expanding Pseudomonas Genus: Description of 43 New Species and Partition of the Pseudomonas putida Group.</title>
        <authorList>
            <person name="Girard L."/>
            <person name="Lood C."/>
            <person name="Hofte M."/>
            <person name="Vandamme P."/>
            <person name="Rokni-Zadeh H."/>
            <person name="van Noort V."/>
            <person name="Lavigne R."/>
            <person name="De Mot R."/>
        </authorList>
    </citation>
    <scope>NUCLEOTIDE SEQUENCE [LARGE SCALE GENOMIC DNA]</scope>
    <source>
        <strain evidence="2 3">RW9S1A</strain>
    </source>
</reference>
<sequence>MPAFEILHIDHIVLRVADLERSLRFYHDLLGCPIRRRRETLGMIHLAAGASLIDLVAVDGPLGQQGGPGPGTAGHNLDHFCLRIEPFDEAALSRMLQDAGVEVQAAQPRYGAEGEGLSLYCFDPDGNRVELKGAAGE</sequence>
<evidence type="ECO:0000313" key="3">
    <source>
        <dbReference type="Proteomes" id="UP000633418"/>
    </source>
</evidence>
<dbReference type="PANTHER" id="PTHR21366">
    <property type="entry name" value="GLYOXALASE FAMILY PROTEIN"/>
    <property type="match status" value="1"/>
</dbReference>
<dbReference type="InterPro" id="IPR029068">
    <property type="entry name" value="Glyas_Bleomycin-R_OHBP_Dase"/>
</dbReference>
<dbReference type="InterPro" id="IPR037523">
    <property type="entry name" value="VOC_core"/>
</dbReference>
<dbReference type="InterPro" id="IPR050383">
    <property type="entry name" value="GlyoxalaseI/FosfomycinResist"/>
</dbReference>
<feature type="domain" description="VOC" evidence="1">
    <location>
        <begin position="8"/>
        <end position="134"/>
    </location>
</feature>
<name>A0A9E6TVA7_9PSED</name>
<evidence type="ECO:0000259" key="1">
    <source>
        <dbReference type="PROSITE" id="PS51819"/>
    </source>
</evidence>
<dbReference type="Pfam" id="PF00903">
    <property type="entry name" value="Glyoxalase"/>
    <property type="match status" value="1"/>
</dbReference>
<reference evidence="2 3" key="1">
    <citation type="journal article" date="2020" name="Microorganisms">
        <title>Reliable Identification of Environmental Pseudomonas Isolates Using the rpoD Gene.</title>
        <authorList>
            <consortium name="The Broad Institute Genome Sequencing Platform"/>
            <person name="Girard L."/>
            <person name="Lood C."/>
            <person name="Rokni-Zadeh H."/>
            <person name="van Noort V."/>
            <person name="Lavigne R."/>
            <person name="De Mot R."/>
        </authorList>
    </citation>
    <scope>NUCLEOTIDE SEQUENCE [LARGE SCALE GENOMIC DNA]</scope>
    <source>
        <strain evidence="2 3">RW9S1A</strain>
    </source>
</reference>
<dbReference type="Gene3D" id="3.10.180.10">
    <property type="entry name" value="2,3-Dihydroxybiphenyl 1,2-Dioxygenase, domain 1"/>
    <property type="match status" value="1"/>
</dbReference>
<gene>
    <name evidence="2" type="ORF">HU772_012760</name>
</gene>
<evidence type="ECO:0000313" key="2">
    <source>
        <dbReference type="EMBL" id="QXI36234.1"/>
    </source>
</evidence>